<evidence type="ECO:0000256" key="5">
    <source>
        <dbReference type="SAM" id="Phobius"/>
    </source>
</evidence>
<dbReference type="InterPro" id="IPR020846">
    <property type="entry name" value="MFS_dom"/>
</dbReference>
<dbReference type="Pfam" id="PF07690">
    <property type="entry name" value="MFS_1"/>
    <property type="match status" value="1"/>
</dbReference>
<evidence type="ECO:0000256" key="3">
    <source>
        <dbReference type="ARBA" id="ARBA00022989"/>
    </source>
</evidence>
<gene>
    <name evidence="7" type="ORF">ABVK25_012100</name>
</gene>
<dbReference type="PANTHER" id="PTHR23501">
    <property type="entry name" value="MAJOR FACILITATOR SUPERFAMILY"/>
    <property type="match status" value="1"/>
</dbReference>
<keyword evidence="4 5" id="KW-0472">Membrane</keyword>
<reference evidence="7 8" key="1">
    <citation type="submission" date="2024-09" db="EMBL/GenBank/DDBJ databases">
        <title>Rethinking Asexuality: The Enigmatic Case of Functional Sexual Genes in Lepraria (Stereocaulaceae).</title>
        <authorList>
            <person name="Doellman M."/>
            <person name="Sun Y."/>
            <person name="Barcenas-Pena A."/>
            <person name="Lumbsch H.T."/>
            <person name="Grewe F."/>
        </authorList>
    </citation>
    <scope>NUCLEOTIDE SEQUENCE [LARGE SCALE GENOMIC DNA]</scope>
    <source>
        <strain evidence="7 8">Grewe 0041</strain>
    </source>
</reference>
<evidence type="ECO:0000256" key="4">
    <source>
        <dbReference type="ARBA" id="ARBA00023136"/>
    </source>
</evidence>
<protein>
    <recommendedName>
        <fullName evidence="6">Major facilitator superfamily (MFS) profile domain-containing protein</fullName>
    </recommendedName>
</protein>
<proteinExistence type="predicted"/>
<comment type="subcellular location">
    <subcellularLocation>
        <location evidence="1">Membrane</location>
        <topology evidence="1">Multi-pass membrane protein</topology>
    </subcellularLocation>
</comment>
<keyword evidence="8" id="KW-1185">Reference proteome</keyword>
<keyword evidence="2 5" id="KW-0812">Transmembrane</keyword>
<organism evidence="7 8">
    <name type="scientific">Lepraria finkii</name>
    <dbReference type="NCBI Taxonomy" id="1340010"/>
    <lineage>
        <taxon>Eukaryota</taxon>
        <taxon>Fungi</taxon>
        <taxon>Dikarya</taxon>
        <taxon>Ascomycota</taxon>
        <taxon>Pezizomycotina</taxon>
        <taxon>Lecanoromycetes</taxon>
        <taxon>OSLEUM clade</taxon>
        <taxon>Lecanoromycetidae</taxon>
        <taxon>Lecanorales</taxon>
        <taxon>Lecanorineae</taxon>
        <taxon>Stereocaulaceae</taxon>
        <taxon>Lepraria</taxon>
    </lineage>
</organism>
<evidence type="ECO:0000256" key="1">
    <source>
        <dbReference type="ARBA" id="ARBA00004141"/>
    </source>
</evidence>
<dbReference type="InterPro" id="IPR011701">
    <property type="entry name" value="MFS"/>
</dbReference>
<keyword evidence="3 5" id="KW-1133">Transmembrane helix</keyword>
<feature type="transmembrane region" description="Helical" evidence="5">
    <location>
        <begin position="20"/>
        <end position="39"/>
    </location>
</feature>
<dbReference type="Proteomes" id="UP001590951">
    <property type="component" value="Unassembled WGS sequence"/>
</dbReference>
<accession>A0ABR4AKV2</accession>
<comment type="caution">
    <text evidence="7">The sequence shown here is derived from an EMBL/GenBank/DDBJ whole genome shotgun (WGS) entry which is preliminary data.</text>
</comment>
<evidence type="ECO:0000313" key="7">
    <source>
        <dbReference type="EMBL" id="KAL2045436.1"/>
    </source>
</evidence>
<dbReference type="SUPFAM" id="SSF103473">
    <property type="entry name" value="MFS general substrate transporter"/>
    <property type="match status" value="1"/>
</dbReference>
<name>A0ABR4AKV2_9LECA</name>
<evidence type="ECO:0000313" key="8">
    <source>
        <dbReference type="Proteomes" id="UP001590951"/>
    </source>
</evidence>
<dbReference type="PROSITE" id="PS50850">
    <property type="entry name" value="MFS"/>
    <property type="match status" value="1"/>
</dbReference>
<dbReference type="PANTHER" id="PTHR23501:SF199">
    <property type="entry name" value="MFS EFFLUX TRANSPORTER INPD-RELATED"/>
    <property type="match status" value="1"/>
</dbReference>
<dbReference type="EMBL" id="JBHFEH010000143">
    <property type="protein sequence ID" value="KAL2045436.1"/>
    <property type="molecule type" value="Genomic_DNA"/>
</dbReference>
<evidence type="ECO:0000259" key="6">
    <source>
        <dbReference type="PROSITE" id="PS50850"/>
    </source>
</evidence>
<feature type="transmembrane region" description="Helical" evidence="5">
    <location>
        <begin position="129"/>
        <end position="150"/>
    </location>
</feature>
<sequence>MIDAESAPAPSTIPIPYLKGWRLLTVIASIILGTFVMVLDTNIIGVAVPKILSDFHALEAVAWYGSAYPLTTTGFQQAFGNLYKIFSIENTPRIYIVIFGGGSVLSASVLSASVLSASVLSASAVNSSIFIFGRAVAGFGAAGLLQGALSTIRYAVEFEKRILYMSIVISVIVISVCIDPVLGGSLTAYTTWRWCFRMSVYYLYDFLRLNY</sequence>
<feature type="domain" description="Major facilitator superfamily (MFS) profile" evidence="6">
    <location>
        <begin position="26"/>
        <end position="211"/>
    </location>
</feature>
<dbReference type="InterPro" id="IPR036259">
    <property type="entry name" value="MFS_trans_sf"/>
</dbReference>
<feature type="transmembrane region" description="Helical" evidence="5">
    <location>
        <begin position="94"/>
        <end position="117"/>
    </location>
</feature>
<feature type="transmembrane region" description="Helical" evidence="5">
    <location>
        <begin position="162"/>
        <end position="182"/>
    </location>
</feature>
<dbReference type="Gene3D" id="1.20.1720.10">
    <property type="entry name" value="Multidrug resistance protein D"/>
    <property type="match status" value="1"/>
</dbReference>
<evidence type="ECO:0000256" key="2">
    <source>
        <dbReference type="ARBA" id="ARBA00022692"/>
    </source>
</evidence>